<dbReference type="Proteomes" id="UP000016924">
    <property type="component" value="Unassembled WGS sequence"/>
</dbReference>
<evidence type="ECO:0000256" key="1">
    <source>
        <dbReference type="SAM" id="MobiDB-lite"/>
    </source>
</evidence>
<gene>
    <name evidence="2" type="ORF">W97_05175</name>
</gene>
<dbReference type="EMBL" id="JH767577">
    <property type="protein sequence ID" value="EON65933.1"/>
    <property type="molecule type" value="Genomic_DNA"/>
</dbReference>
<dbReference type="OrthoDB" id="10398958at2759"/>
<feature type="region of interest" description="Disordered" evidence="1">
    <location>
        <begin position="276"/>
        <end position="319"/>
    </location>
</feature>
<dbReference type="GeneID" id="19902486"/>
<organism evidence="2 3">
    <name type="scientific">Coniosporium apollinis (strain CBS 100218)</name>
    <name type="common">Rock-inhabiting black yeast</name>
    <dbReference type="NCBI Taxonomy" id="1168221"/>
    <lineage>
        <taxon>Eukaryota</taxon>
        <taxon>Fungi</taxon>
        <taxon>Dikarya</taxon>
        <taxon>Ascomycota</taxon>
        <taxon>Pezizomycotina</taxon>
        <taxon>Dothideomycetes</taxon>
        <taxon>Dothideomycetes incertae sedis</taxon>
        <taxon>Coniosporium</taxon>
    </lineage>
</organism>
<feature type="region of interest" description="Disordered" evidence="1">
    <location>
        <begin position="409"/>
        <end position="444"/>
    </location>
</feature>
<name>R7YVR2_CONA1</name>
<proteinExistence type="predicted"/>
<feature type="compositionally biased region" description="Polar residues" evidence="1">
    <location>
        <begin position="281"/>
        <end position="298"/>
    </location>
</feature>
<feature type="region of interest" description="Disordered" evidence="1">
    <location>
        <begin position="351"/>
        <end position="375"/>
    </location>
</feature>
<feature type="compositionally biased region" description="Polar residues" evidence="1">
    <location>
        <begin position="305"/>
        <end position="316"/>
    </location>
</feature>
<evidence type="ECO:0000313" key="2">
    <source>
        <dbReference type="EMBL" id="EON65933.1"/>
    </source>
</evidence>
<dbReference type="AlphaFoldDB" id="R7YVR2"/>
<dbReference type="RefSeq" id="XP_007781250.1">
    <property type="nucleotide sequence ID" value="XM_007783060.1"/>
</dbReference>
<dbReference type="HOGENOM" id="CLU_526764_0_0_1"/>
<accession>R7YVR2</accession>
<evidence type="ECO:0000313" key="3">
    <source>
        <dbReference type="Proteomes" id="UP000016924"/>
    </source>
</evidence>
<reference evidence="3" key="1">
    <citation type="submission" date="2012-06" db="EMBL/GenBank/DDBJ databases">
        <title>The genome sequence of Coniosporium apollinis CBS 100218.</title>
        <authorList>
            <consortium name="The Broad Institute Genome Sequencing Platform"/>
            <person name="Cuomo C."/>
            <person name="Gorbushina A."/>
            <person name="Noack S."/>
            <person name="Walker B."/>
            <person name="Young S.K."/>
            <person name="Zeng Q."/>
            <person name="Gargeya S."/>
            <person name="Fitzgerald M."/>
            <person name="Haas B."/>
            <person name="Abouelleil A."/>
            <person name="Alvarado L."/>
            <person name="Arachchi H.M."/>
            <person name="Berlin A.M."/>
            <person name="Chapman S.B."/>
            <person name="Goldberg J."/>
            <person name="Griggs A."/>
            <person name="Gujja S."/>
            <person name="Hansen M."/>
            <person name="Howarth C."/>
            <person name="Imamovic A."/>
            <person name="Larimer J."/>
            <person name="McCowan C."/>
            <person name="Montmayeur A."/>
            <person name="Murphy C."/>
            <person name="Neiman D."/>
            <person name="Pearson M."/>
            <person name="Priest M."/>
            <person name="Roberts A."/>
            <person name="Saif S."/>
            <person name="Shea T."/>
            <person name="Sisk P."/>
            <person name="Sykes S."/>
            <person name="Wortman J."/>
            <person name="Nusbaum C."/>
            <person name="Birren B."/>
        </authorList>
    </citation>
    <scope>NUCLEOTIDE SEQUENCE [LARGE SCALE GENOMIC DNA]</scope>
    <source>
        <strain evidence="3">CBS 100218</strain>
    </source>
</reference>
<protein>
    <submittedName>
        <fullName evidence="2">Uncharacterized protein</fullName>
    </submittedName>
</protein>
<keyword evidence="3" id="KW-1185">Reference proteome</keyword>
<sequence>MASQALAFATAGPSAQPWQLMVPPAAAPQVRTIPSSSTAQIYGSYVEHDLPWAIHYVEQPTLPFLTSSGPLAINGAVKFSQRGDQVNRDVLQHYPVNPIGFINPEIQGWELAVLVAQGFDMDIIVSHTRPNNVSDELMKKRFWMRELRFREKHGILKRLGERRLPTSLEESVLCEHNNFVYNTWFVVDLATGTMYQPQPEGAVPRTRYPLPRPRNPSVRMADIWIRKRPDDPVPSVVVVQHPPANQAHPAVVINQLPDHAAGSSVVARVVSTHPTLPVATPVSSSGAPADSSRATTPMSGRHGQWTATTESPQDGSLRSRPAVLGIDADEHQSGYDNSQQDPTHVQAAIASLSSRKRVRDDDEDTDSSSPQGVSAITQCANVDIANSFKPRKRFQLDVDNTAPAQYHFQHQQAPPHPLSVTRRSAGETGTPTRPHHSQVEPEIQDHRSSIVVFPPGSTNRYDMPEEDTWVPSYPTLRYVTALMEEEASRRREPTEEEQAAYSHAVLNDLWGGLDLWK</sequence>